<keyword evidence="4" id="KW-1185">Reference proteome</keyword>
<protein>
    <submittedName>
        <fullName evidence="2">Uncharacterized protein</fullName>
    </submittedName>
</protein>
<evidence type="ECO:0000313" key="1">
    <source>
        <dbReference type="EMBL" id="QGZ37775.1"/>
    </source>
</evidence>
<gene>
    <name evidence="1" type="ORF">GO485_01020</name>
    <name evidence="2" type="ORF">IP92_02945</name>
</gene>
<sequence>MNRFTEPSTWAGIAAVFQVLKSFLPAHNHMYADALTAAAAALAGALPERTKAAQ</sequence>
<name>A0A562PR92_9BURK</name>
<organism evidence="2 3">
    <name type="scientific">Pseudoduganella flava</name>
    <dbReference type="NCBI Taxonomy" id="871742"/>
    <lineage>
        <taxon>Bacteria</taxon>
        <taxon>Pseudomonadati</taxon>
        <taxon>Pseudomonadota</taxon>
        <taxon>Betaproteobacteria</taxon>
        <taxon>Burkholderiales</taxon>
        <taxon>Oxalobacteraceae</taxon>
        <taxon>Telluria group</taxon>
        <taxon>Pseudoduganella</taxon>
    </lineage>
</organism>
<dbReference type="Proteomes" id="UP000437862">
    <property type="component" value="Chromosome"/>
</dbReference>
<dbReference type="Proteomes" id="UP000315112">
    <property type="component" value="Unassembled WGS sequence"/>
</dbReference>
<reference evidence="1 4" key="3">
    <citation type="submission" date="2019-12" db="EMBL/GenBank/DDBJ databases">
        <title>Draft Genome Sequences of Six Type Strains of the Genus Massilia.</title>
        <authorList>
            <person name="Miess H."/>
            <person name="Frediansyah A."/>
            <person name="Goeker M."/>
            <person name="Gross H."/>
        </authorList>
    </citation>
    <scope>NUCLEOTIDE SEQUENCE [LARGE SCALE GENOMIC DNA]</scope>
    <source>
        <strain evidence="1 4">DSM 26639</strain>
    </source>
</reference>
<dbReference type="EMBL" id="VLKW01000005">
    <property type="protein sequence ID" value="TWI46586.1"/>
    <property type="molecule type" value="Genomic_DNA"/>
</dbReference>
<evidence type="ECO:0000313" key="3">
    <source>
        <dbReference type="Proteomes" id="UP000315112"/>
    </source>
</evidence>
<evidence type="ECO:0000313" key="2">
    <source>
        <dbReference type="EMBL" id="TWI46586.1"/>
    </source>
</evidence>
<dbReference type="EMBL" id="CP046904">
    <property type="protein sequence ID" value="QGZ37775.1"/>
    <property type="molecule type" value="Genomic_DNA"/>
</dbReference>
<dbReference type="AlphaFoldDB" id="A0A562PR92"/>
<dbReference type="OrthoDB" id="679063at28216"/>
<evidence type="ECO:0000313" key="4">
    <source>
        <dbReference type="Proteomes" id="UP000437862"/>
    </source>
</evidence>
<reference evidence="2" key="2">
    <citation type="submission" date="2019-07" db="EMBL/GenBank/DDBJ databases">
        <authorList>
            <person name="Whitman W."/>
            <person name="Huntemann M."/>
            <person name="Clum A."/>
            <person name="Pillay M."/>
            <person name="Palaniappan K."/>
            <person name="Varghese N."/>
            <person name="Mikhailova N."/>
            <person name="Stamatis D."/>
            <person name="Reddy T."/>
            <person name="Daum C."/>
            <person name="Shapiro N."/>
            <person name="Ivanova N."/>
            <person name="Kyrpides N."/>
            <person name="Woyke T."/>
        </authorList>
    </citation>
    <scope>NUCLEOTIDE SEQUENCE</scope>
    <source>
        <strain evidence="2">CGMCC 1.10685</strain>
    </source>
</reference>
<accession>A0A562PR92</accession>
<dbReference type="RefSeq" id="WP_158206639.1">
    <property type="nucleotide sequence ID" value="NZ_CP046904.1"/>
</dbReference>
<reference evidence="2 3" key="1">
    <citation type="journal article" date="2015" name="Stand. Genomic Sci.">
        <title>Genomic Encyclopedia of Bacterial and Archaeal Type Strains, Phase III: the genomes of soil and plant-associated and newly described type strains.</title>
        <authorList>
            <person name="Whitman W.B."/>
            <person name="Woyke T."/>
            <person name="Klenk H.P."/>
            <person name="Zhou Y."/>
            <person name="Lilburn T.G."/>
            <person name="Beck B.J."/>
            <person name="De Vos P."/>
            <person name="Vandamme P."/>
            <person name="Eisen J.A."/>
            <person name="Garrity G."/>
            <person name="Hugenholtz P."/>
            <person name="Kyrpides N.C."/>
        </authorList>
    </citation>
    <scope>NUCLEOTIDE SEQUENCE [LARGE SCALE GENOMIC DNA]</scope>
    <source>
        <strain evidence="2 3">CGMCC 1.10685</strain>
    </source>
</reference>
<proteinExistence type="predicted"/>